<keyword evidence="7" id="KW-1003">Cell membrane</keyword>
<evidence type="ECO:0000256" key="5">
    <source>
        <dbReference type="ARBA" id="ARBA00023004"/>
    </source>
</evidence>
<sequence>MLAQLPLKPLVFILCLLPLARTLSILLRGQPVNPIEFLTRSTGTWTLVLLLITLSLTPLRRLTGTVWPLRLRRMMGLFAFFYASLHFTTYLWLDQFFDLAAILRDIRKRPFITVGFMAFVLLLPLAATSTDRMLRRLKRNWQRLHYAVYPIAILAIVHYWWLVKRDLTQPMVYGSILAVLLGIRLWWKWQTWRRSVARAQPAIQTDGRKIGV</sequence>
<feature type="transmembrane region" description="Helical" evidence="7">
    <location>
        <begin position="146"/>
        <end position="163"/>
    </location>
</feature>
<reference evidence="9" key="1">
    <citation type="submission" date="2023-03" db="EMBL/GenBank/DDBJ databases">
        <title>Chitinimonas shenzhenensis gen. nov., sp. nov., a novel member of family Burkholderiaceae isolated from activated sludge collected in Shen Zhen, China.</title>
        <authorList>
            <person name="Wang X."/>
        </authorList>
    </citation>
    <scope>NUCLEOTIDE SEQUENCE</scope>
    <source>
        <strain evidence="9">DQS-5</strain>
    </source>
</reference>
<evidence type="ECO:0000256" key="7">
    <source>
        <dbReference type="HAMAP-Rule" id="MF_01207"/>
    </source>
</evidence>
<dbReference type="InterPro" id="IPR013130">
    <property type="entry name" value="Fe3_Rdtase_TM_dom"/>
</dbReference>
<evidence type="ECO:0000256" key="2">
    <source>
        <dbReference type="ARBA" id="ARBA00022448"/>
    </source>
</evidence>
<keyword evidence="4 7" id="KW-1133">Transmembrane helix</keyword>
<keyword evidence="10" id="KW-1185">Reference proteome</keyword>
<keyword evidence="5 7" id="KW-0408">Iron</keyword>
<protein>
    <recommendedName>
        <fullName evidence="7">Protein-methionine-sulfoxide reductase heme-binding subunit MsrQ</fullName>
    </recommendedName>
    <alternativeName>
        <fullName evidence="7">Flavocytochrome MsrQ</fullName>
    </alternativeName>
</protein>
<evidence type="ECO:0000256" key="4">
    <source>
        <dbReference type="ARBA" id="ARBA00022989"/>
    </source>
</evidence>
<dbReference type="PANTHER" id="PTHR36964:SF1">
    <property type="entry name" value="PROTEIN-METHIONINE-SULFOXIDE REDUCTASE HEME-BINDING SUBUNIT MSRQ"/>
    <property type="match status" value="1"/>
</dbReference>
<evidence type="ECO:0000256" key="3">
    <source>
        <dbReference type="ARBA" id="ARBA00022692"/>
    </source>
</evidence>
<evidence type="ECO:0000256" key="6">
    <source>
        <dbReference type="ARBA" id="ARBA00023136"/>
    </source>
</evidence>
<keyword evidence="7" id="KW-0479">Metal-binding</keyword>
<feature type="transmembrane region" description="Helical" evidence="7">
    <location>
        <begin position="45"/>
        <end position="62"/>
    </location>
</feature>
<gene>
    <name evidence="7" type="primary">msrQ</name>
    <name evidence="9" type="ORF">PZA18_00450</name>
</gene>
<keyword evidence="7" id="KW-0249">Electron transport</keyword>
<dbReference type="EMBL" id="JARRAF010000001">
    <property type="protein sequence ID" value="MDK2122512.1"/>
    <property type="molecule type" value="Genomic_DNA"/>
</dbReference>
<feature type="transmembrane region" description="Helical" evidence="7">
    <location>
        <begin position="74"/>
        <end position="93"/>
    </location>
</feature>
<keyword evidence="6 7" id="KW-0472">Membrane</keyword>
<evidence type="ECO:0000259" key="8">
    <source>
        <dbReference type="Pfam" id="PF01794"/>
    </source>
</evidence>
<keyword evidence="3 7" id="KW-0812">Transmembrane</keyword>
<evidence type="ECO:0000313" key="9">
    <source>
        <dbReference type="EMBL" id="MDK2122512.1"/>
    </source>
</evidence>
<keyword evidence="7" id="KW-0349">Heme</keyword>
<comment type="function">
    <text evidence="7">Part of the MsrPQ system that repairs oxidized periplasmic proteins containing methionine sulfoxide residues (Met-O), using respiratory chain electrons. Thus protects these proteins from oxidative-stress damage caused by reactive species of oxygen and chlorine generated by the host defense mechanisms. MsrPQ is essential for the maintenance of envelope integrity under bleach stress, rescuing a wide series of structurally unrelated periplasmic proteins from methionine oxidation. MsrQ provides electrons for reduction to the reductase catalytic subunit MsrP, using the quinone pool of the respiratory chain.</text>
</comment>
<evidence type="ECO:0000256" key="1">
    <source>
        <dbReference type="ARBA" id="ARBA00004141"/>
    </source>
</evidence>
<feature type="transmembrane region" description="Helical" evidence="7">
    <location>
        <begin position="169"/>
        <end position="187"/>
    </location>
</feature>
<comment type="similarity">
    <text evidence="7">Belongs to the MsrQ family.</text>
</comment>
<comment type="cofactor">
    <cofactor evidence="7">
        <name>FMN</name>
        <dbReference type="ChEBI" id="CHEBI:58210"/>
    </cofactor>
    <text evidence="7">Binds 1 FMN per subunit.</text>
</comment>
<dbReference type="Proteomes" id="UP001172778">
    <property type="component" value="Unassembled WGS sequence"/>
</dbReference>
<feature type="domain" description="Ferric oxidoreductase" evidence="8">
    <location>
        <begin position="42"/>
        <end position="156"/>
    </location>
</feature>
<dbReference type="Pfam" id="PF01794">
    <property type="entry name" value="Ferric_reduct"/>
    <property type="match status" value="1"/>
</dbReference>
<evidence type="ECO:0000313" key="10">
    <source>
        <dbReference type="Proteomes" id="UP001172778"/>
    </source>
</evidence>
<accession>A0ABT7DR09</accession>
<comment type="cofactor">
    <cofactor evidence="7">
        <name>heme b</name>
        <dbReference type="ChEBI" id="CHEBI:60344"/>
    </cofactor>
    <text evidence="7">Binds 1 heme b (iron(II)-protoporphyrin IX) group per subunit.</text>
</comment>
<dbReference type="HAMAP" id="MF_01207">
    <property type="entry name" value="MsrQ"/>
    <property type="match status" value="1"/>
</dbReference>
<comment type="caution">
    <text evidence="9">The sequence shown here is derived from an EMBL/GenBank/DDBJ whole genome shotgun (WGS) entry which is preliminary data.</text>
</comment>
<dbReference type="InterPro" id="IPR022837">
    <property type="entry name" value="MsrQ-like"/>
</dbReference>
<comment type="caution">
    <text evidence="7">Lacks conserved residue(s) required for the propagation of feature annotation.</text>
</comment>
<name>A0ABT7DR09_9NEIS</name>
<keyword evidence="7" id="KW-0285">Flavoprotein</keyword>
<comment type="subcellular location">
    <subcellularLocation>
        <location evidence="7">Cell membrane</location>
        <topology evidence="7">Multi-pass membrane protein</topology>
    </subcellularLocation>
    <subcellularLocation>
        <location evidence="1">Membrane</location>
        <topology evidence="1">Multi-pass membrane protein</topology>
    </subcellularLocation>
</comment>
<feature type="transmembrane region" description="Helical" evidence="7">
    <location>
        <begin position="113"/>
        <end position="134"/>
    </location>
</feature>
<dbReference type="PANTHER" id="PTHR36964">
    <property type="entry name" value="PROTEIN-METHIONINE-SULFOXIDE REDUCTASE HEME-BINDING SUBUNIT MSRQ"/>
    <property type="match status" value="1"/>
</dbReference>
<organism evidence="9 10">
    <name type="scientific">Parachitinimonas caeni</name>
    <dbReference type="NCBI Taxonomy" id="3031301"/>
    <lineage>
        <taxon>Bacteria</taxon>
        <taxon>Pseudomonadati</taxon>
        <taxon>Pseudomonadota</taxon>
        <taxon>Betaproteobacteria</taxon>
        <taxon>Neisseriales</taxon>
        <taxon>Chitinibacteraceae</taxon>
        <taxon>Parachitinimonas</taxon>
    </lineage>
</organism>
<keyword evidence="7" id="KW-0288">FMN</keyword>
<comment type="subunit">
    <text evidence="7">Heterodimer of a catalytic subunit (MsrP) and a heme-binding subunit (MsrQ).</text>
</comment>
<proteinExistence type="inferred from homology"/>
<keyword evidence="2 7" id="KW-0813">Transport</keyword>